<evidence type="ECO:0000313" key="1">
    <source>
        <dbReference type="EMBL" id="SHN26121.1"/>
    </source>
</evidence>
<name>A0A1M7Q6T0_9BACT</name>
<organism evidence="1 2">
    <name type="scientific">Cyclobacterium lianum</name>
    <dbReference type="NCBI Taxonomy" id="388280"/>
    <lineage>
        <taxon>Bacteria</taxon>
        <taxon>Pseudomonadati</taxon>
        <taxon>Bacteroidota</taxon>
        <taxon>Cytophagia</taxon>
        <taxon>Cytophagales</taxon>
        <taxon>Cyclobacteriaceae</taxon>
        <taxon>Cyclobacterium</taxon>
    </lineage>
</organism>
<dbReference type="STRING" id="388280.SAMN04488057_114104"/>
<dbReference type="AlphaFoldDB" id="A0A1M7Q6T0"/>
<proteinExistence type="predicted"/>
<accession>A0A1M7Q6T0</accession>
<sequence length="92" mass="10033">MTIGSHIKVWAKFTICVQMMSELSIGLRWGWACLSFVSLLLAGCEKEDMDPEFPAEVVPTSPGVEAELLSMGILQVTMPSLTFEALMPAVLT</sequence>
<reference evidence="1 2" key="1">
    <citation type="submission" date="2016-11" db="EMBL/GenBank/DDBJ databases">
        <authorList>
            <person name="Jaros S."/>
            <person name="Januszkiewicz K."/>
            <person name="Wedrychowicz H."/>
        </authorList>
    </citation>
    <scope>NUCLEOTIDE SEQUENCE [LARGE SCALE GENOMIC DNA]</scope>
    <source>
        <strain evidence="1 2">CGMCC 1.6102</strain>
    </source>
</reference>
<dbReference type="Proteomes" id="UP000184513">
    <property type="component" value="Unassembled WGS sequence"/>
</dbReference>
<keyword evidence="2" id="KW-1185">Reference proteome</keyword>
<evidence type="ECO:0000313" key="2">
    <source>
        <dbReference type="Proteomes" id="UP000184513"/>
    </source>
</evidence>
<dbReference type="EMBL" id="FRCY01000014">
    <property type="protein sequence ID" value="SHN26121.1"/>
    <property type="molecule type" value="Genomic_DNA"/>
</dbReference>
<gene>
    <name evidence="1" type="ORF">SAMN04488057_114104</name>
</gene>
<protein>
    <submittedName>
        <fullName evidence="1">Uncharacterized protein</fullName>
    </submittedName>
</protein>